<dbReference type="InterPro" id="IPR009057">
    <property type="entry name" value="Homeodomain-like_sf"/>
</dbReference>
<dbReference type="InterPro" id="IPR018060">
    <property type="entry name" value="HTH_AraC"/>
</dbReference>
<dbReference type="InterPro" id="IPR014710">
    <property type="entry name" value="RmlC-like_jellyroll"/>
</dbReference>
<keyword evidence="1" id="KW-0805">Transcription regulation</keyword>
<dbReference type="InterPro" id="IPR011051">
    <property type="entry name" value="RmlC_Cupin_sf"/>
</dbReference>
<dbReference type="Gene3D" id="1.10.10.60">
    <property type="entry name" value="Homeodomain-like"/>
    <property type="match status" value="2"/>
</dbReference>
<evidence type="ECO:0000259" key="4">
    <source>
        <dbReference type="PROSITE" id="PS01124"/>
    </source>
</evidence>
<reference evidence="5 6" key="1">
    <citation type="submission" date="2018-06" db="EMBL/GenBank/DDBJ databases">
        <authorList>
            <consortium name="Pathogen Informatics"/>
            <person name="Doyle S."/>
        </authorList>
    </citation>
    <scope>NUCLEOTIDE SEQUENCE [LARGE SCALE GENOMIC DNA]</scope>
    <source>
        <strain evidence="5 6">NCTC11179</strain>
    </source>
</reference>
<keyword evidence="2" id="KW-0238">DNA-binding</keyword>
<dbReference type="AlphaFoldDB" id="A0A378RI99"/>
<feature type="domain" description="HTH araC/xylS-type" evidence="4">
    <location>
        <begin position="164"/>
        <end position="262"/>
    </location>
</feature>
<evidence type="ECO:0000313" key="5">
    <source>
        <dbReference type="EMBL" id="STZ26766.1"/>
    </source>
</evidence>
<organism evidence="5 6">
    <name type="scientific">Myroides odoratus</name>
    <name type="common">Flavobacterium odoratum</name>
    <dbReference type="NCBI Taxonomy" id="256"/>
    <lineage>
        <taxon>Bacteria</taxon>
        <taxon>Pseudomonadati</taxon>
        <taxon>Bacteroidota</taxon>
        <taxon>Flavobacteriia</taxon>
        <taxon>Flavobacteriales</taxon>
        <taxon>Flavobacteriaceae</taxon>
        <taxon>Myroides</taxon>
    </lineage>
</organism>
<dbReference type="GO" id="GO:0003700">
    <property type="term" value="F:DNA-binding transcription factor activity"/>
    <property type="evidence" value="ECO:0007669"/>
    <property type="project" value="InterPro"/>
</dbReference>
<name>A0A378RI99_MYROD</name>
<gene>
    <name evidence="5" type="primary">rhaS_2</name>
    <name evidence="5" type="ORF">NCTC11179_00289</name>
</gene>
<dbReference type="EMBL" id="UGQL01000001">
    <property type="protein sequence ID" value="STZ26766.1"/>
    <property type="molecule type" value="Genomic_DNA"/>
</dbReference>
<dbReference type="SUPFAM" id="SSF46689">
    <property type="entry name" value="Homeodomain-like"/>
    <property type="match status" value="2"/>
</dbReference>
<dbReference type="Pfam" id="PF12833">
    <property type="entry name" value="HTH_18"/>
    <property type="match status" value="1"/>
</dbReference>
<keyword evidence="6" id="KW-1185">Reference proteome</keyword>
<dbReference type="PROSITE" id="PS01124">
    <property type="entry name" value="HTH_ARAC_FAMILY_2"/>
    <property type="match status" value="1"/>
</dbReference>
<dbReference type="RefSeq" id="WP_115089843.1">
    <property type="nucleotide sequence ID" value="NZ_CP068107.1"/>
</dbReference>
<dbReference type="SUPFAM" id="SSF51182">
    <property type="entry name" value="RmlC-like cupins"/>
    <property type="match status" value="1"/>
</dbReference>
<dbReference type="PANTHER" id="PTHR11019:SF159">
    <property type="entry name" value="TRANSCRIPTIONAL REGULATOR-RELATED"/>
    <property type="match status" value="1"/>
</dbReference>
<dbReference type="Pfam" id="PF02311">
    <property type="entry name" value="AraC_binding"/>
    <property type="match status" value="1"/>
</dbReference>
<evidence type="ECO:0000313" key="6">
    <source>
        <dbReference type="Proteomes" id="UP000255024"/>
    </source>
</evidence>
<evidence type="ECO:0000256" key="2">
    <source>
        <dbReference type="ARBA" id="ARBA00023125"/>
    </source>
</evidence>
<dbReference type="InterPro" id="IPR003313">
    <property type="entry name" value="AraC-bd"/>
</dbReference>
<dbReference type="GO" id="GO:0043565">
    <property type="term" value="F:sequence-specific DNA binding"/>
    <property type="evidence" value="ECO:0007669"/>
    <property type="project" value="InterPro"/>
</dbReference>
<dbReference type="Gene3D" id="2.60.120.10">
    <property type="entry name" value="Jelly Rolls"/>
    <property type="match status" value="1"/>
</dbReference>
<keyword evidence="3" id="KW-0804">Transcription</keyword>
<accession>A0A378RI99</accession>
<protein>
    <submittedName>
        <fullName evidence="5">L-rhamnose operon regulatory protein rhaS</fullName>
    </submittedName>
</protein>
<proteinExistence type="predicted"/>
<evidence type="ECO:0000256" key="3">
    <source>
        <dbReference type="ARBA" id="ARBA00023163"/>
    </source>
</evidence>
<dbReference type="Proteomes" id="UP000255024">
    <property type="component" value="Unassembled WGS sequence"/>
</dbReference>
<evidence type="ECO:0000256" key="1">
    <source>
        <dbReference type="ARBA" id="ARBA00023015"/>
    </source>
</evidence>
<sequence length="267" mass="31577">MKILQQAEKDIDEYPKSIYIMREQLEHRFPPHKHNKSQILLVSGGIAYLKTKEREYYIPAQHYVWIPKGTIHNVKSNTTEIVLLNIYFHEEEMDQKYHFMDELGIYPVSHLMYEMLVYARQWKGVIFPDTWAYEFLTTMKHYIMQDPGKPFSIQLPTTEDSHMLAITDFMHQNLGEELTLTYLAETFGYSVRSLTRLFKTHLAISFLQYLKMLRMIKAMELLMENNKNVSEVAFEVGYSSIAAFSNTFQQLLNIRPSDFQFSVRSKT</sequence>
<dbReference type="PANTHER" id="PTHR11019">
    <property type="entry name" value="HTH-TYPE TRANSCRIPTIONAL REGULATOR NIMR"/>
    <property type="match status" value="1"/>
</dbReference>
<dbReference type="SMART" id="SM00342">
    <property type="entry name" value="HTH_ARAC"/>
    <property type="match status" value="1"/>
</dbReference>